<evidence type="ECO:0000313" key="1">
    <source>
        <dbReference type="EMBL" id="CAG8781739.1"/>
    </source>
</evidence>
<keyword evidence="2" id="KW-1185">Reference proteome</keyword>
<organism evidence="1 2">
    <name type="scientific">Racocetra persica</name>
    <dbReference type="NCBI Taxonomy" id="160502"/>
    <lineage>
        <taxon>Eukaryota</taxon>
        <taxon>Fungi</taxon>
        <taxon>Fungi incertae sedis</taxon>
        <taxon>Mucoromycota</taxon>
        <taxon>Glomeromycotina</taxon>
        <taxon>Glomeromycetes</taxon>
        <taxon>Diversisporales</taxon>
        <taxon>Gigasporaceae</taxon>
        <taxon>Racocetra</taxon>
    </lineage>
</organism>
<reference evidence="1" key="1">
    <citation type="submission" date="2021-06" db="EMBL/GenBank/DDBJ databases">
        <authorList>
            <person name="Kallberg Y."/>
            <person name="Tangrot J."/>
            <person name="Rosling A."/>
        </authorList>
    </citation>
    <scope>NUCLEOTIDE SEQUENCE</scope>
    <source>
        <strain evidence="1">MA461A</strain>
    </source>
</reference>
<evidence type="ECO:0000313" key="2">
    <source>
        <dbReference type="Proteomes" id="UP000789920"/>
    </source>
</evidence>
<protein>
    <submittedName>
        <fullName evidence="1">17898_t:CDS:1</fullName>
    </submittedName>
</protein>
<dbReference type="EMBL" id="CAJVQC010045691">
    <property type="protein sequence ID" value="CAG8781739.1"/>
    <property type="molecule type" value="Genomic_DNA"/>
</dbReference>
<sequence length="53" mass="5978">TIKFLDGQESQVPINLPSNINEDLLENQMSLFIKNLHRVGNPLKELCKVEGIS</sequence>
<proteinExistence type="predicted"/>
<name>A0ACA9R8P7_9GLOM</name>
<comment type="caution">
    <text evidence="1">The sequence shown here is derived from an EMBL/GenBank/DDBJ whole genome shotgun (WGS) entry which is preliminary data.</text>
</comment>
<dbReference type="Proteomes" id="UP000789920">
    <property type="component" value="Unassembled WGS sequence"/>
</dbReference>
<feature type="non-terminal residue" evidence="1">
    <location>
        <position position="1"/>
    </location>
</feature>
<accession>A0ACA9R8P7</accession>
<gene>
    <name evidence="1" type="ORF">RPERSI_LOCUS17692</name>
</gene>